<proteinExistence type="predicted"/>
<comment type="caution">
    <text evidence="1">The sequence shown here is derived from an EMBL/GenBank/DDBJ whole genome shotgun (WGS) entry which is preliminary data.</text>
</comment>
<accession>A0A415JNH8</accession>
<organism evidence="1 2">
    <name type="scientific">Agathobacter rectalis</name>
    <dbReference type="NCBI Taxonomy" id="39491"/>
    <lineage>
        <taxon>Bacteria</taxon>
        <taxon>Bacillati</taxon>
        <taxon>Bacillota</taxon>
        <taxon>Clostridia</taxon>
        <taxon>Lachnospirales</taxon>
        <taxon>Lachnospiraceae</taxon>
        <taxon>Agathobacter</taxon>
    </lineage>
</organism>
<dbReference type="AlphaFoldDB" id="A0A415JNH8"/>
<dbReference type="EMBL" id="QRON01000019">
    <property type="protein sequence ID" value="RHL25599.1"/>
    <property type="molecule type" value="Genomic_DNA"/>
</dbReference>
<name>A0A415JNH8_9FIRM</name>
<gene>
    <name evidence="1" type="ORF">DW028_14550</name>
</gene>
<protein>
    <submittedName>
        <fullName evidence="1">Uncharacterized protein</fullName>
    </submittedName>
</protein>
<evidence type="ECO:0000313" key="2">
    <source>
        <dbReference type="Proteomes" id="UP000283297"/>
    </source>
</evidence>
<dbReference type="RefSeq" id="WP_118371052.1">
    <property type="nucleotide sequence ID" value="NZ_QRON01000019.1"/>
</dbReference>
<reference evidence="1 2" key="1">
    <citation type="submission" date="2018-08" db="EMBL/GenBank/DDBJ databases">
        <title>A genome reference for cultivated species of the human gut microbiota.</title>
        <authorList>
            <person name="Zou Y."/>
            <person name="Xue W."/>
            <person name="Luo G."/>
        </authorList>
    </citation>
    <scope>NUCLEOTIDE SEQUENCE [LARGE SCALE GENOMIC DNA]</scope>
    <source>
        <strain evidence="1 2">AF38-24</strain>
    </source>
</reference>
<dbReference type="Proteomes" id="UP000283297">
    <property type="component" value="Unassembled WGS sequence"/>
</dbReference>
<evidence type="ECO:0000313" key="1">
    <source>
        <dbReference type="EMBL" id="RHL25599.1"/>
    </source>
</evidence>
<sequence>MFADLLLEEIQPREIDVKNIPDIELTESLEYDLQKMLEEEEGSFSKVSDKTSVVQTDKNYVFFSNQWLYLAVCAKNMRSH</sequence>